<dbReference type="GO" id="GO:0009306">
    <property type="term" value="P:protein secretion"/>
    <property type="evidence" value="ECO:0007669"/>
    <property type="project" value="UniProtKB-UniRule"/>
</dbReference>
<reference evidence="10 11" key="1">
    <citation type="journal article" date="2014" name="ISME J.">
        <title>Candidatus Competibacter-lineage genomes retrieved from metagenomes reveal functional metabolic diversity.</title>
        <authorList>
            <person name="McIlroy S.J."/>
            <person name="Albertsen M."/>
            <person name="Andresen E.K."/>
            <person name="Saunders A.M."/>
            <person name="Kristiansen R."/>
            <person name="Stokholm-Bjerregaard M."/>
            <person name="Nielsen K.L."/>
            <person name="Nielsen P.H."/>
        </authorList>
    </citation>
    <scope>NUCLEOTIDE SEQUENCE [LARGE SCALE GENOMIC DNA]</scope>
    <source>
        <strain evidence="10 11">Run_B_J11</strain>
    </source>
</reference>
<feature type="transmembrane region" description="Helical" evidence="9">
    <location>
        <begin position="95"/>
        <end position="119"/>
    </location>
</feature>
<keyword evidence="2 9" id="KW-0813">Transport</keyword>
<keyword evidence="7 9" id="KW-0811">Translocation</keyword>
<comment type="similarity">
    <text evidence="9">Belongs to the SecE/SEC61-gamma family.</text>
</comment>
<evidence type="ECO:0000256" key="3">
    <source>
        <dbReference type="ARBA" id="ARBA00022475"/>
    </source>
</evidence>
<keyword evidence="3 9" id="KW-1003">Cell membrane</keyword>
<dbReference type="AlphaFoldDB" id="A0A7U7GDX9"/>
<dbReference type="Pfam" id="PF00584">
    <property type="entry name" value="SecE"/>
    <property type="match status" value="1"/>
</dbReference>
<evidence type="ECO:0000256" key="5">
    <source>
        <dbReference type="ARBA" id="ARBA00022927"/>
    </source>
</evidence>
<dbReference type="PRINTS" id="PR01650">
    <property type="entry name" value="SECETRNLCASE"/>
</dbReference>
<dbReference type="InterPro" id="IPR005807">
    <property type="entry name" value="SecE_bac"/>
</dbReference>
<dbReference type="PROSITE" id="PS01067">
    <property type="entry name" value="SECE_SEC61G"/>
    <property type="match status" value="1"/>
</dbReference>
<dbReference type="EMBL" id="CBTK010000270">
    <property type="protein sequence ID" value="CDH46615.1"/>
    <property type="molecule type" value="Genomic_DNA"/>
</dbReference>
<evidence type="ECO:0000313" key="10">
    <source>
        <dbReference type="EMBL" id="CDH46615.1"/>
    </source>
</evidence>
<dbReference type="RefSeq" id="WP_230314466.1">
    <property type="nucleotide sequence ID" value="NZ_CBTK010000270.1"/>
</dbReference>
<dbReference type="HAMAP" id="MF_00422">
    <property type="entry name" value="SecE"/>
    <property type="match status" value="1"/>
</dbReference>
<organism evidence="10 11">
    <name type="scientific">Candidatus Contendobacter odensis Run_B_J11</name>
    <dbReference type="NCBI Taxonomy" id="1400861"/>
    <lineage>
        <taxon>Bacteria</taxon>
        <taxon>Pseudomonadati</taxon>
        <taxon>Pseudomonadota</taxon>
        <taxon>Gammaproteobacteria</taxon>
        <taxon>Candidatus Competibacteraceae</taxon>
        <taxon>Candidatus Contendibacter</taxon>
    </lineage>
</organism>
<evidence type="ECO:0000313" key="11">
    <source>
        <dbReference type="Proteomes" id="UP000019184"/>
    </source>
</evidence>
<protein>
    <recommendedName>
        <fullName evidence="9">Protein translocase subunit SecE</fullName>
    </recommendedName>
</protein>
<dbReference type="GO" id="GO:0006605">
    <property type="term" value="P:protein targeting"/>
    <property type="evidence" value="ECO:0007669"/>
    <property type="project" value="UniProtKB-UniRule"/>
</dbReference>
<feature type="transmembrane region" description="Helical" evidence="9">
    <location>
        <begin position="16"/>
        <end position="36"/>
    </location>
</feature>
<dbReference type="GO" id="GO:0005886">
    <property type="term" value="C:plasma membrane"/>
    <property type="evidence" value="ECO:0007669"/>
    <property type="project" value="UniProtKB-UniRule"/>
</dbReference>
<keyword evidence="5 9" id="KW-0653">Protein transport</keyword>
<feature type="transmembrane region" description="Helical" evidence="9">
    <location>
        <begin position="41"/>
        <end position="60"/>
    </location>
</feature>
<proteinExistence type="inferred from homology"/>
<evidence type="ECO:0000256" key="8">
    <source>
        <dbReference type="ARBA" id="ARBA00023136"/>
    </source>
</evidence>
<dbReference type="GO" id="GO:0043952">
    <property type="term" value="P:protein transport by the Sec complex"/>
    <property type="evidence" value="ECO:0007669"/>
    <property type="project" value="UniProtKB-UniRule"/>
</dbReference>
<dbReference type="GO" id="GO:0008320">
    <property type="term" value="F:protein transmembrane transporter activity"/>
    <property type="evidence" value="ECO:0007669"/>
    <property type="project" value="UniProtKB-UniRule"/>
</dbReference>
<name>A0A7U7GDX9_9GAMM</name>
<dbReference type="GO" id="GO:0065002">
    <property type="term" value="P:intracellular protein transmembrane transport"/>
    <property type="evidence" value="ECO:0007669"/>
    <property type="project" value="UniProtKB-UniRule"/>
</dbReference>
<evidence type="ECO:0000256" key="2">
    <source>
        <dbReference type="ARBA" id="ARBA00022448"/>
    </source>
</evidence>
<keyword evidence="6 9" id="KW-1133">Transmembrane helix</keyword>
<dbReference type="Proteomes" id="UP000019184">
    <property type="component" value="Unassembled WGS sequence"/>
</dbReference>
<comment type="subunit">
    <text evidence="9">Component of the Sec protein translocase complex. Heterotrimer consisting of SecY, SecE and SecG subunits. The heterotrimers can form oligomers, although 1 heterotrimer is thought to be able to translocate proteins. Interacts with the ribosome. Interacts with SecDF, and other proteins may be involved. Interacts with SecA.</text>
</comment>
<comment type="subcellular location">
    <subcellularLocation>
        <location evidence="1">Membrane</location>
    </subcellularLocation>
</comment>
<dbReference type="PANTHER" id="PTHR33910:SF1">
    <property type="entry name" value="PROTEIN TRANSLOCASE SUBUNIT SECE"/>
    <property type="match status" value="1"/>
</dbReference>
<comment type="function">
    <text evidence="9">Essential subunit of the Sec protein translocation channel SecYEG. Clamps together the 2 halves of SecY. May contact the channel plug during translocation.</text>
</comment>
<dbReference type="InterPro" id="IPR001901">
    <property type="entry name" value="Translocase_SecE/Sec61-g"/>
</dbReference>
<evidence type="ECO:0000256" key="7">
    <source>
        <dbReference type="ARBA" id="ARBA00023010"/>
    </source>
</evidence>
<dbReference type="NCBIfam" id="TIGR00964">
    <property type="entry name" value="secE_bact"/>
    <property type="match status" value="1"/>
</dbReference>
<keyword evidence="11" id="KW-1185">Reference proteome</keyword>
<accession>A0A7U7GDX9</accession>
<dbReference type="PANTHER" id="PTHR33910">
    <property type="entry name" value="PROTEIN TRANSLOCASE SUBUNIT SECE"/>
    <property type="match status" value="1"/>
</dbReference>
<evidence type="ECO:0000256" key="4">
    <source>
        <dbReference type="ARBA" id="ARBA00022692"/>
    </source>
</evidence>
<comment type="caution">
    <text evidence="9">Lacks conserved residue(s) required for the propagation of feature annotation.</text>
</comment>
<gene>
    <name evidence="9" type="primary">secE</name>
    <name evidence="10" type="ORF">BN874_540001</name>
</gene>
<evidence type="ECO:0000256" key="9">
    <source>
        <dbReference type="HAMAP-Rule" id="MF_00422"/>
    </source>
</evidence>
<keyword evidence="4 9" id="KW-0812">Transmembrane</keyword>
<evidence type="ECO:0000256" key="1">
    <source>
        <dbReference type="ARBA" id="ARBA00004370"/>
    </source>
</evidence>
<evidence type="ECO:0000256" key="6">
    <source>
        <dbReference type="ARBA" id="ARBA00022989"/>
    </source>
</evidence>
<sequence length="125" mass="13809">MNSTKPEMQATERADTYKLLAAGLIILSALVAFYVFANHSLLVRVLGLLAATGVAVWIVTKTEFGAETLDFMQGSRAELRKVVWPTRAETTQTTLIVVAMVVIMGLLLWLLDVLLFWLVRLITTG</sequence>
<keyword evidence="8 9" id="KW-0472">Membrane</keyword>
<dbReference type="Gene3D" id="1.20.5.1030">
    <property type="entry name" value="Preprotein translocase secy subunit"/>
    <property type="match status" value="1"/>
</dbReference>
<comment type="caution">
    <text evidence="10">The sequence shown here is derived from an EMBL/GenBank/DDBJ whole genome shotgun (WGS) entry which is preliminary data.</text>
</comment>
<dbReference type="InterPro" id="IPR038379">
    <property type="entry name" value="SecE_sf"/>
</dbReference>